<feature type="signal peptide" evidence="1">
    <location>
        <begin position="1"/>
        <end position="19"/>
    </location>
</feature>
<evidence type="ECO:0008006" key="4">
    <source>
        <dbReference type="Google" id="ProtNLM"/>
    </source>
</evidence>
<proteinExistence type="predicted"/>
<reference evidence="2" key="1">
    <citation type="submission" date="2022-01" db="EMBL/GenBank/DDBJ databases">
        <title>Genome sequencing of Zunongwangia sp. M21534 genome.</title>
        <authorList>
            <person name="Chen Y."/>
            <person name="Dong C."/>
            <person name="Shao Z."/>
        </authorList>
    </citation>
    <scope>NUCLEOTIDE SEQUENCE</scope>
    <source>
        <strain evidence="2">MCCC M21534</strain>
    </source>
</reference>
<dbReference type="AlphaFoldDB" id="A0A9X1ZVT3"/>
<dbReference type="Proteomes" id="UP001139521">
    <property type="component" value="Unassembled WGS sequence"/>
</dbReference>
<evidence type="ECO:0000256" key="1">
    <source>
        <dbReference type="SAM" id="SignalP"/>
    </source>
</evidence>
<sequence length="151" mass="18562">MKKIVILLVLILGFSTARAQDDKERERIKSLKTAFITQELKLSNKVAQKFWPIYDKYEEKRRELYRREHREINDVECISESKANDLLLEFVEIEKEDYELKKKYFTDLKTIFSAQEIIKLHKLEEDFHRKLIREYRARQHKERERNNEKEE</sequence>
<name>A0A9X1ZVT3_9FLAO</name>
<dbReference type="EMBL" id="JAKHSK010000003">
    <property type="protein sequence ID" value="MCL6217316.1"/>
    <property type="molecule type" value="Genomic_DNA"/>
</dbReference>
<evidence type="ECO:0000313" key="3">
    <source>
        <dbReference type="Proteomes" id="UP001139521"/>
    </source>
</evidence>
<comment type="caution">
    <text evidence="2">The sequence shown here is derived from an EMBL/GenBank/DDBJ whole genome shotgun (WGS) entry which is preliminary data.</text>
</comment>
<evidence type="ECO:0000313" key="2">
    <source>
        <dbReference type="EMBL" id="MCL6217316.1"/>
    </source>
</evidence>
<protein>
    <recommendedName>
        <fullName evidence="4">Sensor of ECF-type sigma factor</fullName>
    </recommendedName>
</protein>
<keyword evidence="3" id="KW-1185">Reference proteome</keyword>
<accession>A0A9X1ZVT3</accession>
<organism evidence="2 3">
    <name type="scientific">Zunongwangia pacifica</name>
    <dbReference type="NCBI Taxonomy" id="2911062"/>
    <lineage>
        <taxon>Bacteria</taxon>
        <taxon>Pseudomonadati</taxon>
        <taxon>Bacteroidota</taxon>
        <taxon>Flavobacteriia</taxon>
        <taxon>Flavobacteriales</taxon>
        <taxon>Flavobacteriaceae</taxon>
        <taxon>Zunongwangia</taxon>
    </lineage>
</organism>
<gene>
    <name evidence="2" type="ORF">L1967_03325</name>
</gene>
<feature type="chain" id="PRO_5040786791" description="Sensor of ECF-type sigma factor" evidence="1">
    <location>
        <begin position="20"/>
        <end position="151"/>
    </location>
</feature>
<keyword evidence="1" id="KW-0732">Signal</keyword>
<dbReference type="RefSeq" id="WP_249600301.1">
    <property type="nucleotide sequence ID" value="NZ_JAKHSK010000003.1"/>
</dbReference>